<dbReference type="InterPro" id="IPR046335">
    <property type="entry name" value="LacI/GalR-like_sensor"/>
</dbReference>
<keyword evidence="3 6" id="KW-0238">DNA-binding</keyword>
<evidence type="ECO:0000313" key="6">
    <source>
        <dbReference type="EMBL" id="MBC6448661.1"/>
    </source>
</evidence>
<dbReference type="CDD" id="cd01392">
    <property type="entry name" value="HTH_LacI"/>
    <property type="match status" value="1"/>
</dbReference>
<name>A0ABR7L7I4_9PSEU</name>
<evidence type="ECO:0000256" key="2">
    <source>
        <dbReference type="ARBA" id="ARBA00023015"/>
    </source>
</evidence>
<dbReference type="RefSeq" id="WP_187221140.1">
    <property type="nucleotide sequence ID" value="NZ_JABVED010000008.1"/>
</dbReference>
<dbReference type="InterPro" id="IPR000843">
    <property type="entry name" value="HTH_LacI"/>
</dbReference>
<protein>
    <submittedName>
        <fullName evidence="6">LacI family DNA-binding transcriptional regulator</fullName>
    </submittedName>
</protein>
<comment type="caution">
    <text evidence="6">The sequence shown here is derived from an EMBL/GenBank/DDBJ whole genome shotgun (WGS) entry which is preliminary data.</text>
</comment>
<dbReference type="SUPFAM" id="SSF53822">
    <property type="entry name" value="Periplasmic binding protein-like I"/>
    <property type="match status" value="1"/>
</dbReference>
<dbReference type="PANTHER" id="PTHR30146:SF148">
    <property type="entry name" value="HTH-TYPE TRANSCRIPTIONAL REPRESSOR PURR-RELATED"/>
    <property type="match status" value="1"/>
</dbReference>
<dbReference type="CDD" id="cd06267">
    <property type="entry name" value="PBP1_LacI_sugar_binding-like"/>
    <property type="match status" value="1"/>
</dbReference>
<dbReference type="PROSITE" id="PS50932">
    <property type="entry name" value="HTH_LACI_2"/>
    <property type="match status" value="1"/>
</dbReference>
<dbReference type="Gene3D" id="3.40.50.2300">
    <property type="match status" value="2"/>
</dbReference>
<organism evidence="6 7">
    <name type="scientific">Actinokineospora xionganensis</name>
    <dbReference type="NCBI Taxonomy" id="2684470"/>
    <lineage>
        <taxon>Bacteria</taxon>
        <taxon>Bacillati</taxon>
        <taxon>Actinomycetota</taxon>
        <taxon>Actinomycetes</taxon>
        <taxon>Pseudonocardiales</taxon>
        <taxon>Pseudonocardiaceae</taxon>
        <taxon>Actinokineospora</taxon>
    </lineage>
</organism>
<feature type="domain" description="HTH lacI-type" evidence="5">
    <location>
        <begin position="5"/>
        <end position="59"/>
    </location>
</feature>
<reference evidence="6 7" key="1">
    <citation type="submission" date="2020-06" db="EMBL/GenBank/DDBJ databases">
        <title>Actinokineospora xiongansis sp. nov., isolated from soil of Baiyangdian.</title>
        <authorList>
            <person name="Zhang X."/>
        </authorList>
    </citation>
    <scope>NUCLEOTIDE SEQUENCE [LARGE SCALE GENOMIC DNA]</scope>
    <source>
        <strain evidence="6 7">HBU206404</strain>
    </source>
</reference>
<keyword evidence="1" id="KW-0678">Repressor</keyword>
<evidence type="ECO:0000256" key="4">
    <source>
        <dbReference type="ARBA" id="ARBA00023163"/>
    </source>
</evidence>
<keyword evidence="7" id="KW-1185">Reference proteome</keyword>
<accession>A0ABR7L7I4</accession>
<dbReference type="PANTHER" id="PTHR30146">
    <property type="entry name" value="LACI-RELATED TRANSCRIPTIONAL REPRESSOR"/>
    <property type="match status" value="1"/>
</dbReference>
<dbReference type="Pfam" id="PF13377">
    <property type="entry name" value="Peripla_BP_3"/>
    <property type="match status" value="1"/>
</dbReference>
<evidence type="ECO:0000259" key="5">
    <source>
        <dbReference type="PROSITE" id="PS50932"/>
    </source>
</evidence>
<evidence type="ECO:0000313" key="7">
    <source>
        <dbReference type="Proteomes" id="UP000734823"/>
    </source>
</evidence>
<dbReference type="GO" id="GO:0003677">
    <property type="term" value="F:DNA binding"/>
    <property type="evidence" value="ECO:0007669"/>
    <property type="project" value="UniProtKB-KW"/>
</dbReference>
<dbReference type="Pfam" id="PF00356">
    <property type="entry name" value="LacI"/>
    <property type="match status" value="1"/>
</dbReference>
<gene>
    <name evidence="6" type="ORF">GPZ80_15905</name>
</gene>
<dbReference type="PROSITE" id="PS00356">
    <property type="entry name" value="HTH_LACI_1"/>
    <property type="match status" value="1"/>
</dbReference>
<dbReference type="InterPro" id="IPR028082">
    <property type="entry name" value="Peripla_BP_I"/>
</dbReference>
<dbReference type="SUPFAM" id="SSF47413">
    <property type="entry name" value="lambda repressor-like DNA-binding domains"/>
    <property type="match status" value="1"/>
</dbReference>
<dbReference type="SMART" id="SM00354">
    <property type="entry name" value="HTH_LACI"/>
    <property type="match status" value="1"/>
</dbReference>
<keyword evidence="2" id="KW-0805">Transcription regulation</keyword>
<evidence type="ECO:0000256" key="1">
    <source>
        <dbReference type="ARBA" id="ARBA00022491"/>
    </source>
</evidence>
<dbReference type="Gene3D" id="1.10.260.40">
    <property type="entry name" value="lambda repressor-like DNA-binding domains"/>
    <property type="match status" value="1"/>
</dbReference>
<evidence type="ECO:0000256" key="3">
    <source>
        <dbReference type="ARBA" id="ARBA00023125"/>
    </source>
</evidence>
<dbReference type="EMBL" id="JABVED010000008">
    <property type="protein sequence ID" value="MBC6448661.1"/>
    <property type="molecule type" value="Genomic_DNA"/>
</dbReference>
<dbReference type="Proteomes" id="UP000734823">
    <property type="component" value="Unassembled WGS sequence"/>
</dbReference>
<keyword evidence="4" id="KW-0804">Transcription</keyword>
<proteinExistence type="predicted"/>
<sequence length="345" mass="36354">MTLSIRMVDIARAAGVSITTVSHVINGTRSVAPATRARVHESMRLLGYARDVGVRPVRAATRAIGLAMTATASDAYWVDLIRGASAAAEAAGLGLVVVDTRDDPRHEASAVATLLDRGVDGLIVAPAHGWRDLPCPVLRDVPVPFVVVDRFCELPVDQVGVENEASASAVVDHLLAIGHTRIAMIAGLRGLSTTEERVRGYELAHKIRQVPTDVALLACGESSYEGGRKAMLDLLEVNPPPTAVFAANNNMVIGAIAALRAAGVHVPHEMAVVGFDDFPWADYFDPGLTTVAQPAGTIGARAAQLLLRRLDDGAAPAQVNRYPAEIMHRSSCGCGHLRALAPTAV</sequence>
<dbReference type="InterPro" id="IPR010982">
    <property type="entry name" value="Lambda_DNA-bd_dom_sf"/>
</dbReference>